<dbReference type="Gene3D" id="1.20.1250.20">
    <property type="entry name" value="MFS general substrate transporter like domains"/>
    <property type="match status" value="2"/>
</dbReference>
<dbReference type="EMBL" id="LSRX01001040">
    <property type="protein sequence ID" value="OLP84471.1"/>
    <property type="molecule type" value="Genomic_DNA"/>
</dbReference>
<dbReference type="InterPro" id="IPR020846">
    <property type="entry name" value="MFS_dom"/>
</dbReference>
<organism evidence="11 12">
    <name type="scientific">Symbiodinium microadriaticum</name>
    <name type="common">Dinoflagellate</name>
    <name type="synonym">Zooxanthella microadriatica</name>
    <dbReference type="NCBI Taxonomy" id="2951"/>
    <lineage>
        <taxon>Eukaryota</taxon>
        <taxon>Sar</taxon>
        <taxon>Alveolata</taxon>
        <taxon>Dinophyceae</taxon>
        <taxon>Suessiales</taxon>
        <taxon>Symbiodiniaceae</taxon>
        <taxon>Symbiodinium</taxon>
    </lineage>
</organism>
<evidence type="ECO:0000256" key="5">
    <source>
        <dbReference type="ARBA" id="ARBA00022989"/>
    </source>
</evidence>
<dbReference type="InterPro" id="IPR029052">
    <property type="entry name" value="Metallo-depent_PP-like"/>
</dbReference>
<dbReference type="Pfam" id="PF00149">
    <property type="entry name" value="Metallophos"/>
    <property type="match status" value="1"/>
</dbReference>
<feature type="transmembrane region" description="Helical" evidence="8">
    <location>
        <begin position="951"/>
        <end position="970"/>
    </location>
</feature>
<evidence type="ECO:0000259" key="10">
    <source>
        <dbReference type="PROSITE" id="PS50850"/>
    </source>
</evidence>
<dbReference type="PANTHER" id="PTHR11575:SF24">
    <property type="entry name" value="5'-NUCLEOTIDASE"/>
    <property type="match status" value="1"/>
</dbReference>
<dbReference type="GO" id="GO:0008253">
    <property type="term" value="F:5'-nucleotidase activity"/>
    <property type="evidence" value="ECO:0007669"/>
    <property type="project" value="TreeGrafter"/>
</dbReference>
<dbReference type="GO" id="GO:0016020">
    <property type="term" value="C:membrane"/>
    <property type="evidence" value="ECO:0007669"/>
    <property type="project" value="UniProtKB-SubCell"/>
</dbReference>
<accession>A0A1Q9CNG5</accession>
<dbReference type="SUPFAM" id="SSF103473">
    <property type="entry name" value="MFS general substrate transporter"/>
    <property type="match status" value="1"/>
</dbReference>
<evidence type="ECO:0000256" key="9">
    <source>
        <dbReference type="SAM" id="SignalP"/>
    </source>
</evidence>
<evidence type="ECO:0000256" key="4">
    <source>
        <dbReference type="ARBA" id="ARBA00022729"/>
    </source>
</evidence>
<dbReference type="GO" id="GO:0009166">
    <property type="term" value="P:nucleotide catabolic process"/>
    <property type="evidence" value="ECO:0007669"/>
    <property type="project" value="InterPro"/>
</dbReference>
<protein>
    <submittedName>
        <fullName evidence="11">Putative 5'-nucleotidase</fullName>
    </submittedName>
</protein>
<dbReference type="InterPro" id="IPR005829">
    <property type="entry name" value="Sugar_transporter_CS"/>
</dbReference>
<evidence type="ECO:0000256" key="6">
    <source>
        <dbReference type="ARBA" id="ARBA00023136"/>
    </source>
</evidence>
<feature type="transmembrane region" description="Helical" evidence="8">
    <location>
        <begin position="917"/>
        <end position="939"/>
    </location>
</feature>
<evidence type="ECO:0000256" key="1">
    <source>
        <dbReference type="ARBA" id="ARBA00004141"/>
    </source>
</evidence>
<dbReference type="AlphaFoldDB" id="A0A1Q9CNG5"/>
<dbReference type="GO" id="GO:0046872">
    <property type="term" value="F:metal ion binding"/>
    <property type="evidence" value="ECO:0007669"/>
    <property type="project" value="InterPro"/>
</dbReference>
<dbReference type="Pfam" id="PF07690">
    <property type="entry name" value="MFS_1"/>
    <property type="match status" value="2"/>
</dbReference>
<dbReference type="InterPro" id="IPR036907">
    <property type="entry name" value="5'-Nucleotdase_C_sf"/>
</dbReference>
<feature type="compositionally biased region" description="Low complexity" evidence="7">
    <location>
        <begin position="826"/>
        <end position="837"/>
    </location>
</feature>
<dbReference type="PROSITE" id="PS00216">
    <property type="entry name" value="SUGAR_TRANSPORT_1"/>
    <property type="match status" value="1"/>
</dbReference>
<keyword evidence="3 8" id="KW-0812">Transmembrane</keyword>
<gene>
    <name evidence="11" type="ORF">AK812_SmicGene34650</name>
</gene>
<dbReference type="Gene3D" id="3.60.21.10">
    <property type="match status" value="1"/>
</dbReference>
<dbReference type="Gene3D" id="3.90.780.10">
    <property type="entry name" value="5'-Nucleotidase, C-terminal domain"/>
    <property type="match status" value="1"/>
</dbReference>
<reference evidence="11 12" key="1">
    <citation type="submission" date="2016-02" db="EMBL/GenBank/DDBJ databases">
        <title>Genome analysis of coral dinoflagellate symbionts highlights evolutionary adaptations to a symbiotic lifestyle.</title>
        <authorList>
            <person name="Aranda M."/>
            <person name="Li Y."/>
            <person name="Liew Y.J."/>
            <person name="Baumgarten S."/>
            <person name="Simakov O."/>
            <person name="Wilson M."/>
            <person name="Piel J."/>
            <person name="Ashoor H."/>
            <person name="Bougouffa S."/>
            <person name="Bajic V.B."/>
            <person name="Ryu T."/>
            <person name="Ravasi T."/>
            <person name="Bayer T."/>
            <person name="Micklem G."/>
            <person name="Kim H."/>
            <person name="Bhak J."/>
            <person name="Lajeunesse T.C."/>
            <person name="Voolstra C.R."/>
        </authorList>
    </citation>
    <scope>NUCLEOTIDE SEQUENCE [LARGE SCALE GENOMIC DNA]</scope>
    <source>
        <strain evidence="11 12">CCMP2467</strain>
    </source>
</reference>
<feature type="region of interest" description="Disordered" evidence="7">
    <location>
        <begin position="826"/>
        <end position="850"/>
    </location>
</feature>
<evidence type="ECO:0000256" key="7">
    <source>
        <dbReference type="SAM" id="MobiDB-lite"/>
    </source>
</evidence>
<dbReference type="PANTHER" id="PTHR11575">
    <property type="entry name" value="5'-NUCLEOTIDASE-RELATED"/>
    <property type="match status" value="1"/>
</dbReference>
<dbReference type="GO" id="GO:0008768">
    <property type="term" value="F:UDP-sugar diphosphatase activity"/>
    <property type="evidence" value="ECO:0007669"/>
    <property type="project" value="TreeGrafter"/>
</dbReference>
<dbReference type="PRINTS" id="PR01607">
    <property type="entry name" value="APYRASEFAMLY"/>
</dbReference>
<feature type="transmembrane region" description="Helical" evidence="8">
    <location>
        <begin position="715"/>
        <end position="735"/>
    </location>
</feature>
<evidence type="ECO:0000256" key="3">
    <source>
        <dbReference type="ARBA" id="ARBA00022692"/>
    </source>
</evidence>
<dbReference type="Pfam" id="PF02872">
    <property type="entry name" value="5_nucleotid_C"/>
    <property type="match status" value="1"/>
</dbReference>
<feature type="signal peptide" evidence="9">
    <location>
        <begin position="1"/>
        <end position="18"/>
    </location>
</feature>
<feature type="compositionally biased region" description="Basic and acidic residues" evidence="7">
    <location>
        <begin position="1123"/>
        <end position="1134"/>
    </location>
</feature>
<dbReference type="GO" id="GO:0022857">
    <property type="term" value="F:transmembrane transporter activity"/>
    <property type="evidence" value="ECO:0007669"/>
    <property type="project" value="InterPro"/>
</dbReference>
<feature type="transmembrane region" description="Helical" evidence="8">
    <location>
        <begin position="683"/>
        <end position="703"/>
    </location>
</feature>
<keyword evidence="6 8" id="KW-0472">Membrane</keyword>
<dbReference type="Proteomes" id="UP000186817">
    <property type="component" value="Unassembled WGS sequence"/>
</dbReference>
<dbReference type="CDD" id="cd17330">
    <property type="entry name" value="MFS_SLC46_TetA_like"/>
    <property type="match status" value="1"/>
</dbReference>
<dbReference type="OrthoDB" id="420719at2759"/>
<evidence type="ECO:0000256" key="8">
    <source>
        <dbReference type="SAM" id="Phobius"/>
    </source>
</evidence>
<feature type="compositionally biased region" description="Polar residues" evidence="7">
    <location>
        <begin position="1108"/>
        <end position="1122"/>
    </location>
</feature>
<feature type="transmembrane region" description="Helical" evidence="8">
    <location>
        <begin position="875"/>
        <end position="897"/>
    </location>
</feature>
<dbReference type="InterPro" id="IPR006146">
    <property type="entry name" value="5'-Nucleotdase_CS"/>
</dbReference>
<name>A0A1Q9CNG5_SYMMI</name>
<dbReference type="PROSITE" id="PS00785">
    <property type="entry name" value="5_NUCLEOTIDASE_1"/>
    <property type="match status" value="1"/>
</dbReference>
<dbReference type="InterPro" id="IPR006179">
    <property type="entry name" value="5_nucleotidase/apyrase"/>
</dbReference>
<comment type="subcellular location">
    <subcellularLocation>
        <location evidence="1">Membrane</location>
        <topology evidence="1">Multi-pass membrane protein</topology>
    </subcellularLocation>
</comment>
<feature type="transmembrane region" description="Helical" evidence="8">
    <location>
        <begin position="747"/>
        <end position="768"/>
    </location>
</feature>
<evidence type="ECO:0000313" key="12">
    <source>
        <dbReference type="Proteomes" id="UP000186817"/>
    </source>
</evidence>
<dbReference type="InterPro" id="IPR008334">
    <property type="entry name" value="5'-Nucleotdase_C"/>
</dbReference>
<feature type="chain" id="PRO_5013249079" evidence="9">
    <location>
        <begin position="19"/>
        <end position="1134"/>
    </location>
</feature>
<dbReference type="PROSITE" id="PS50850">
    <property type="entry name" value="MFS"/>
    <property type="match status" value="1"/>
</dbReference>
<sequence length="1134" mass="120415">MLAAKFLGFALLVRVTRATPLSLTILHTNDHHSHLEANRVEIEASKIAGLSAQASSNAINVELGGYPRIVSGYAKLKNDAETAGRSVLKLHAGDAITGTAYYSMFKGEADAKMMSLLCFDAFTLGNHEFDDGDQALANFIDKLQSVNASCATPVVAANVVPAATSPLVGKLSKSVVLAVGGQQVGIVGIDVRNKTLLSSSPSAGTTLTDERTAAQAEIDMLLGQSIDKIVLVTHMGYDSDMSLMATLRGVDVVIGGDSHSLLGDNTTREVDFSPIHGEYATVMSNADGKLVCVVQAWEYNKAIGELEVDFDSSGDVLRCGGQPRFPYASQIQSGRRRSSQAFVINSSDTASVMSYLDATGQFMLVEEDAHTAAELSSYQTQVEALKQETIAYAPNKICFDRWPGQGAGSCPIAETQEQGGGACQLVAQAFLEVTKAADVAIQNGGGCRTDIAAGNFSHNDAYTMLPFSNTLVTLELTGGQIKAVLEDAADFGITDSSGAFPYAAGLRYDVNRNETKGSRITFIEVRPRLSGAWMPIDSSATYVVVTNSYIAGGRDGYTTFTDASGSLRNTYIEYAEGFARYCKAVGTLVEPSREDFSTQGYIDAAGQVQGLGARSTTTTTVTELPDQQTSSSWGMGIGALPSSPMCSESRRVSDFGLGGRLVSKRQGPEPHDLGGEVSAGAIWTVYLVVLMDMVNFGIVFPLLPAIAEHFGADATAVGSLATAFSVAQVAFTPLLGRASDRYGRRPVLLIAVFGTMVSTAMTGFAWSFPMIVAARAINGASGGTVGIANAYIADATTSEEKSIYISYLIGVIFLTEAKPRGNQAREAAASLTAAEGGTARDEEGAGTQVAAEDSRGAAASRLQARQSSVDTGLDYIPWSAGLLFGAGFLFMLGFASFESVTGYYLMDMYFPGDQVASGQFYGALFTVAGVTMFLVAVFVYKPMLKCFGENLTIVIGGVFRTLGFVGMALAPTPFWFAVSAVFQVSGGNLISPTTSSLLTTICSKNIYGRALGYQQAFQAIARIFAPMIFGYLYDHFDKRITFWINAGTNVLAVPMILCVPRPREEPTFEVVDANVSCMERQTSVPPSLDGREHHPTLRRQLSGKGSGLESTARGTNMQTVQEADSRTASHEPQT</sequence>
<evidence type="ECO:0000313" key="11">
    <source>
        <dbReference type="EMBL" id="OLP84471.1"/>
    </source>
</evidence>
<proteinExistence type="inferred from homology"/>
<dbReference type="InterPro" id="IPR011701">
    <property type="entry name" value="MFS"/>
</dbReference>
<dbReference type="InterPro" id="IPR036259">
    <property type="entry name" value="MFS_trans_sf"/>
</dbReference>
<dbReference type="SUPFAM" id="SSF56300">
    <property type="entry name" value="Metallo-dependent phosphatases"/>
    <property type="match status" value="1"/>
</dbReference>
<feature type="domain" description="Major facilitator superfamily (MFS) profile" evidence="10">
    <location>
        <begin position="681"/>
        <end position="1064"/>
    </location>
</feature>
<keyword evidence="4 9" id="KW-0732">Signal</keyword>
<dbReference type="SUPFAM" id="SSF55816">
    <property type="entry name" value="5'-nucleotidase (syn. UDP-sugar hydrolase), C-terminal domain"/>
    <property type="match status" value="1"/>
</dbReference>
<feature type="region of interest" description="Disordered" evidence="7">
    <location>
        <begin position="1081"/>
        <end position="1134"/>
    </location>
</feature>
<dbReference type="InterPro" id="IPR004843">
    <property type="entry name" value="Calcineurin-like_PHP"/>
</dbReference>
<evidence type="ECO:0000256" key="2">
    <source>
        <dbReference type="ARBA" id="ARBA00006654"/>
    </source>
</evidence>
<comment type="caution">
    <text evidence="11">The sequence shown here is derived from an EMBL/GenBank/DDBJ whole genome shotgun (WGS) entry which is preliminary data.</text>
</comment>
<keyword evidence="5 8" id="KW-1133">Transmembrane helix</keyword>
<dbReference type="GO" id="GO:0000166">
    <property type="term" value="F:nucleotide binding"/>
    <property type="evidence" value="ECO:0007669"/>
    <property type="project" value="InterPro"/>
</dbReference>
<comment type="similarity">
    <text evidence="2">Belongs to the 5'-nucleotidase family.</text>
</comment>
<dbReference type="PROSITE" id="PS00786">
    <property type="entry name" value="5_NUCLEOTIDASE_2"/>
    <property type="match status" value="1"/>
</dbReference>
<keyword evidence="12" id="KW-1185">Reference proteome</keyword>